<evidence type="ECO:0000313" key="5">
    <source>
        <dbReference type="Proteomes" id="UP000250223"/>
    </source>
</evidence>
<keyword evidence="1" id="KW-0812">Transmembrane</keyword>
<evidence type="ECO:0000256" key="1">
    <source>
        <dbReference type="SAM" id="Phobius"/>
    </source>
</evidence>
<accession>A0A240AZG9</accession>
<reference evidence="3 5" key="2">
    <citation type="submission" date="2018-06" db="EMBL/GenBank/DDBJ databases">
        <authorList>
            <consortium name="Pathogen Informatics"/>
            <person name="Doyle S."/>
        </authorList>
    </citation>
    <scope>NUCLEOTIDE SEQUENCE [LARGE SCALE GENOMIC DNA]</scope>
    <source>
        <strain evidence="3 5">NCTC13028</strain>
    </source>
</reference>
<organism evidence="3 5">
    <name type="scientific">Clostridium cochlearium</name>
    <dbReference type="NCBI Taxonomy" id="1494"/>
    <lineage>
        <taxon>Bacteria</taxon>
        <taxon>Bacillati</taxon>
        <taxon>Bacillota</taxon>
        <taxon>Clostridia</taxon>
        <taxon>Eubacteriales</taxon>
        <taxon>Clostridiaceae</taxon>
        <taxon>Clostridium</taxon>
    </lineage>
</organism>
<evidence type="ECO:0000313" key="4">
    <source>
        <dbReference type="Proteomes" id="UP000198811"/>
    </source>
</evidence>
<dbReference type="EMBL" id="FNGL01000002">
    <property type="protein sequence ID" value="SDK89307.1"/>
    <property type="molecule type" value="Genomic_DNA"/>
</dbReference>
<dbReference type="Proteomes" id="UP000198811">
    <property type="component" value="Unassembled WGS sequence"/>
</dbReference>
<name>A0A240AZG9_CLOCO</name>
<keyword evidence="1" id="KW-1133">Transmembrane helix</keyword>
<dbReference type="EMBL" id="UAWC01000004">
    <property type="protein sequence ID" value="SQB34008.1"/>
    <property type="molecule type" value="Genomic_DNA"/>
</dbReference>
<sequence length="60" mass="7249">MLKNKINELAREVRKEGLFSDAFEMVSKKRVYKFKDIKERIKIMIYFIIAFIIIAFINSF</sequence>
<keyword evidence="4" id="KW-1185">Reference proteome</keyword>
<keyword evidence="1" id="KW-0472">Membrane</keyword>
<evidence type="ECO:0000313" key="2">
    <source>
        <dbReference type="EMBL" id="SDK89307.1"/>
    </source>
</evidence>
<proteinExistence type="predicted"/>
<dbReference type="GeneID" id="70578050"/>
<dbReference type="AlphaFoldDB" id="A0A240AZG9"/>
<gene>
    <name evidence="3" type="ORF">NCTC13028_00887</name>
    <name evidence="2" type="ORF">SAMN05216497_10238</name>
</gene>
<dbReference type="STRING" id="1494.SAMN05216497_10238"/>
<evidence type="ECO:0000313" key="3">
    <source>
        <dbReference type="EMBL" id="SQB34008.1"/>
    </source>
</evidence>
<reference evidence="2 4" key="1">
    <citation type="submission" date="2016-10" db="EMBL/GenBank/DDBJ databases">
        <authorList>
            <person name="Varghese N."/>
            <person name="Submissions S."/>
        </authorList>
    </citation>
    <scope>NUCLEOTIDE SEQUENCE [LARGE SCALE GENOMIC DNA]</scope>
    <source>
        <strain evidence="2 4">NLAE-zl-C224</strain>
    </source>
</reference>
<feature type="transmembrane region" description="Helical" evidence="1">
    <location>
        <begin position="43"/>
        <end position="59"/>
    </location>
</feature>
<dbReference type="RefSeq" id="WP_089863358.1">
    <property type="nucleotide sequence ID" value="NZ_CP173238.1"/>
</dbReference>
<protein>
    <submittedName>
        <fullName evidence="3">Uncharacterized protein</fullName>
    </submittedName>
</protein>
<dbReference type="Proteomes" id="UP000250223">
    <property type="component" value="Unassembled WGS sequence"/>
</dbReference>